<comment type="caution">
    <text evidence="1">The sequence shown here is derived from an EMBL/GenBank/DDBJ whole genome shotgun (WGS) entry which is preliminary data.</text>
</comment>
<gene>
    <name evidence="1" type="ORF">A2561_01625</name>
</gene>
<reference evidence="1 2" key="1">
    <citation type="journal article" date="2016" name="Nat. Commun.">
        <title>Thousands of microbial genomes shed light on interconnected biogeochemical processes in an aquifer system.</title>
        <authorList>
            <person name="Anantharaman K."/>
            <person name="Brown C.T."/>
            <person name="Hug L.A."/>
            <person name="Sharon I."/>
            <person name="Castelle C.J."/>
            <person name="Probst A.J."/>
            <person name="Thomas B.C."/>
            <person name="Singh A."/>
            <person name="Wilkins M.J."/>
            <person name="Karaoz U."/>
            <person name="Brodie E.L."/>
            <person name="Williams K.H."/>
            <person name="Hubbard S.S."/>
            <person name="Banfield J.F."/>
        </authorList>
    </citation>
    <scope>NUCLEOTIDE SEQUENCE [LARGE SCALE GENOMIC DNA]</scope>
</reference>
<accession>A0A1G2JQN7</accession>
<dbReference type="Proteomes" id="UP000178935">
    <property type="component" value="Unassembled WGS sequence"/>
</dbReference>
<organism evidence="1 2">
    <name type="scientific">Candidatus Staskawiczbacteria bacterium RIFOXYD1_FULL_32_13</name>
    <dbReference type="NCBI Taxonomy" id="1802234"/>
    <lineage>
        <taxon>Bacteria</taxon>
        <taxon>Candidatus Staskawicziibacteriota</taxon>
    </lineage>
</organism>
<protein>
    <submittedName>
        <fullName evidence="1">Uncharacterized protein</fullName>
    </submittedName>
</protein>
<dbReference type="AlphaFoldDB" id="A0A1G2JQN7"/>
<sequence>MPEPTFENSRAGKAEIDPVLLAESRKNIESYFDKNNTGRKRIDAILDRIGPMLKSEFIDGEQIKASLEACVDVADKNEFVERVLEALKPILYFHAERPEDFQREAVEATNLPLNEILYYGVDQDIIHIHLKSVAELLKEHGKRDGITRVEELLEDGLRKLAIVIGKNEDIKKVTAKSWLCASKSGRRWLEELGFVWDGLISKEERELHFKDAVNAKGEPEKVAEMHMDRDEFLRKYGDK</sequence>
<name>A0A1G2JQN7_9BACT</name>
<evidence type="ECO:0000313" key="1">
    <source>
        <dbReference type="EMBL" id="OGZ89459.1"/>
    </source>
</evidence>
<dbReference type="EMBL" id="MHPU01000007">
    <property type="protein sequence ID" value="OGZ89459.1"/>
    <property type="molecule type" value="Genomic_DNA"/>
</dbReference>
<evidence type="ECO:0000313" key="2">
    <source>
        <dbReference type="Proteomes" id="UP000178935"/>
    </source>
</evidence>
<proteinExistence type="predicted"/>